<dbReference type="InterPro" id="IPR003675">
    <property type="entry name" value="Rce1/LyrA-like_dom"/>
</dbReference>
<proteinExistence type="predicted"/>
<evidence type="ECO:0000259" key="2">
    <source>
        <dbReference type="Pfam" id="PF02517"/>
    </source>
</evidence>
<dbReference type="RefSeq" id="WP_095131987.1">
    <property type="nucleotide sequence ID" value="NZ_NIBG01000003.1"/>
</dbReference>
<feature type="domain" description="CAAX prenyl protease 2/Lysostaphin resistance protein A-like" evidence="2">
    <location>
        <begin position="196"/>
        <end position="287"/>
    </location>
</feature>
<dbReference type="Proteomes" id="UP000216024">
    <property type="component" value="Unassembled WGS sequence"/>
</dbReference>
<dbReference type="GO" id="GO:0004175">
    <property type="term" value="F:endopeptidase activity"/>
    <property type="evidence" value="ECO:0007669"/>
    <property type="project" value="UniProtKB-ARBA"/>
</dbReference>
<gene>
    <name evidence="3" type="ORF">CCE28_06060</name>
</gene>
<dbReference type="EMBL" id="NIBG01000003">
    <property type="protein sequence ID" value="PAB60458.1"/>
    <property type="molecule type" value="Genomic_DNA"/>
</dbReference>
<organism evidence="3 4">
    <name type="scientific">Anaeromicrobium sediminis</name>
    <dbReference type="NCBI Taxonomy" id="1478221"/>
    <lineage>
        <taxon>Bacteria</taxon>
        <taxon>Bacillati</taxon>
        <taxon>Bacillota</taxon>
        <taxon>Clostridia</taxon>
        <taxon>Peptostreptococcales</taxon>
        <taxon>Thermotaleaceae</taxon>
        <taxon>Anaeromicrobium</taxon>
    </lineage>
</organism>
<evidence type="ECO:0000313" key="3">
    <source>
        <dbReference type="EMBL" id="PAB60458.1"/>
    </source>
</evidence>
<feature type="transmembrane region" description="Helical" evidence="1">
    <location>
        <begin position="152"/>
        <end position="173"/>
    </location>
</feature>
<name>A0A267MNF8_9FIRM</name>
<evidence type="ECO:0000256" key="1">
    <source>
        <dbReference type="SAM" id="Phobius"/>
    </source>
</evidence>
<dbReference type="OrthoDB" id="1953400at2"/>
<feature type="transmembrane region" description="Helical" evidence="1">
    <location>
        <begin position="193"/>
        <end position="212"/>
    </location>
</feature>
<feature type="transmembrane region" description="Helical" evidence="1">
    <location>
        <begin position="61"/>
        <end position="83"/>
    </location>
</feature>
<accession>A0A267MNF8</accession>
<keyword evidence="1" id="KW-0812">Transmembrane</keyword>
<dbReference type="GO" id="GO:0080120">
    <property type="term" value="P:CAAX-box protein maturation"/>
    <property type="evidence" value="ECO:0007669"/>
    <property type="project" value="UniProtKB-ARBA"/>
</dbReference>
<keyword evidence="1" id="KW-1133">Transmembrane helix</keyword>
<keyword evidence="4" id="KW-1185">Reference proteome</keyword>
<comment type="caution">
    <text evidence="3">The sequence shown here is derived from an EMBL/GenBank/DDBJ whole genome shotgun (WGS) entry which is preliminary data.</text>
</comment>
<feature type="transmembrane region" description="Helical" evidence="1">
    <location>
        <begin position="36"/>
        <end position="55"/>
    </location>
</feature>
<protein>
    <recommendedName>
        <fullName evidence="2">CAAX prenyl protease 2/Lysostaphin resistance protein A-like domain-containing protein</fullName>
    </recommendedName>
</protein>
<keyword evidence="1" id="KW-0472">Membrane</keyword>
<dbReference type="Pfam" id="PF02517">
    <property type="entry name" value="Rce1-like"/>
    <property type="match status" value="1"/>
</dbReference>
<dbReference type="AlphaFoldDB" id="A0A267MNF8"/>
<evidence type="ECO:0000313" key="4">
    <source>
        <dbReference type="Proteomes" id="UP000216024"/>
    </source>
</evidence>
<sequence length="294" mass="33967">MGAILIMIAFIIIGVVISIIVQFFQKKKIVKKNIKYGVAFALILLVLNMVSMNVLDMRGKMIGLRIIIQFLEIIVFVAMGMHYSELIKIRSMPFICKKFDSQRVYEERILIKEEVTEDIKEEIEDEDIMTEITEEKYDESNIIEESVNLKEALKWVIIFVIGSIIYSTILFKIAHIDFAYILDKVELESSELAIYGLISGAAIQEEIVFRLVGQNFLMKSFNIERKNYYKVIIAMSFIWALAHLGNDIVPRGIKFFQIFPMGIGLGWMYEKFGLESCILSHLLFNIIMISIVFI</sequence>
<feature type="transmembrane region" description="Helical" evidence="1">
    <location>
        <begin position="228"/>
        <end position="246"/>
    </location>
</feature>
<feature type="transmembrane region" description="Helical" evidence="1">
    <location>
        <begin position="6"/>
        <end position="24"/>
    </location>
</feature>
<reference evidence="3 4" key="1">
    <citation type="submission" date="2017-06" db="EMBL/GenBank/DDBJ databases">
        <title>Draft genome sequence of anaerobic fermentative bacterium Anaeromicrobium sediminis DY2726D isolated from West Pacific Ocean sediments.</title>
        <authorList>
            <person name="Zeng X."/>
        </authorList>
    </citation>
    <scope>NUCLEOTIDE SEQUENCE [LARGE SCALE GENOMIC DNA]</scope>
    <source>
        <strain evidence="3 4">DY2726D</strain>
    </source>
</reference>
<feature type="transmembrane region" description="Helical" evidence="1">
    <location>
        <begin position="276"/>
        <end position="293"/>
    </location>
</feature>